<dbReference type="AlphaFoldDB" id="A0A2N3Y7X1"/>
<reference evidence="1" key="1">
    <citation type="submission" date="2017-12" db="EMBL/GenBank/DDBJ databases">
        <title>Sequencing the genomes of 1000 Actinobacteria strains.</title>
        <authorList>
            <person name="Klenk H.-P."/>
        </authorList>
    </citation>
    <scope>NUCLEOTIDE SEQUENCE [LARGE SCALE GENOMIC DNA]</scope>
    <source>
        <strain evidence="1">DSM 44228</strain>
    </source>
</reference>
<dbReference type="RefSeq" id="WP_010310804.1">
    <property type="nucleotide sequence ID" value="NZ_CP061007.1"/>
</dbReference>
<gene>
    <name evidence="1" type="ORF">A8926_7169</name>
</gene>
<keyword evidence="2" id="KW-1185">Reference proteome</keyword>
<proteinExistence type="predicted"/>
<dbReference type="STRING" id="994479.GCA_000194155_05178"/>
<dbReference type="EMBL" id="PJNB01000001">
    <property type="protein sequence ID" value="PKW19029.1"/>
    <property type="molecule type" value="Genomic_DNA"/>
</dbReference>
<dbReference type="Proteomes" id="UP000233786">
    <property type="component" value="Unassembled WGS sequence"/>
</dbReference>
<evidence type="ECO:0000313" key="1">
    <source>
        <dbReference type="EMBL" id="PKW19029.1"/>
    </source>
</evidence>
<protein>
    <submittedName>
        <fullName evidence="1">Uncharacterized protein</fullName>
    </submittedName>
</protein>
<comment type="caution">
    <text evidence="1">The sequence shown here is derived from an EMBL/GenBank/DDBJ whole genome shotgun (WGS) entry which is preliminary data.</text>
</comment>
<name>A0A2N3Y7X1_SACSN</name>
<organism evidence="1 2">
    <name type="scientific">Saccharopolyspora spinosa</name>
    <dbReference type="NCBI Taxonomy" id="60894"/>
    <lineage>
        <taxon>Bacteria</taxon>
        <taxon>Bacillati</taxon>
        <taxon>Actinomycetota</taxon>
        <taxon>Actinomycetes</taxon>
        <taxon>Pseudonocardiales</taxon>
        <taxon>Pseudonocardiaceae</taxon>
        <taxon>Saccharopolyspora</taxon>
    </lineage>
</organism>
<evidence type="ECO:0000313" key="2">
    <source>
        <dbReference type="Proteomes" id="UP000233786"/>
    </source>
</evidence>
<sequence length="49" mass="5384">MNDQTISGQAENLRLTADAIPLADANALCDAIETLRDQLAEILDWKREG</sequence>
<accession>A0A2N3Y7X1</accession>